<accession>A0A8I2YST8</accession>
<evidence type="ECO:0000313" key="1">
    <source>
        <dbReference type="EMBL" id="KAG6376682.1"/>
    </source>
</evidence>
<organism evidence="1 2">
    <name type="scientific">Boletus reticuloceps</name>
    <dbReference type="NCBI Taxonomy" id="495285"/>
    <lineage>
        <taxon>Eukaryota</taxon>
        <taxon>Fungi</taxon>
        <taxon>Dikarya</taxon>
        <taxon>Basidiomycota</taxon>
        <taxon>Agaricomycotina</taxon>
        <taxon>Agaricomycetes</taxon>
        <taxon>Agaricomycetidae</taxon>
        <taxon>Boletales</taxon>
        <taxon>Boletineae</taxon>
        <taxon>Boletaceae</taxon>
        <taxon>Boletoideae</taxon>
        <taxon>Boletus</taxon>
    </lineage>
</organism>
<dbReference type="OrthoDB" id="3183574at2759"/>
<dbReference type="EMBL" id="JAGFBS010000011">
    <property type="protein sequence ID" value="KAG6376682.1"/>
    <property type="molecule type" value="Genomic_DNA"/>
</dbReference>
<dbReference type="Proteomes" id="UP000683000">
    <property type="component" value="Unassembled WGS sequence"/>
</dbReference>
<evidence type="ECO:0000313" key="2">
    <source>
        <dbReference type="Proteomes" id="UP000683000"/>
    </source>
</evidence>
<protein>
    <submittedName>
        <fullName evidence="1">Uncharacterized protein</fullName>
    </submittedName>
</protein>
<gene>
    <name evidence="1" type="ORF">JVT61DRAFT_1691</name>
</gene>
<proteinExistence type="predicted"/>
<dbReference type="AlphaFoldDB" id="A0A8I2YST8"/>
<reference evidence="1" key="1">
    <citation type="submission" date="2021-03" db="EMBL/GenBank/DDBJ databases">
        <title>Evolutionary innovations through gain and loss of genes in the ectomycorrhizal Boletales.</title>
        <authorList>
            <person name="Wu G."/>
            <person name="Miyauchi S."/>
            <person name="Morin E."/>
            <person name="Yang Z.-L."/>
            <person name="Xu J."/>
            <person name="Martin F.M."/>
        </authorList>
    </citation>
    <scope>NUCLEOTIDE SEQUENCE</scope>
    <source>
        <strain evidence="1">BR01</strain>
    </source>
</reference>
<comment type="caution">
    <text evidence="1">The sequence shown here is derived from an EMBL/GenBank/DDBJ whole genome shotgun (WGS) entry which is preliminary data.</text>
</comment>
<sequence>MSRQGFSTQCAISIFFRDNGVSERQSMYVYLANVDLVRFAGTCRVFNTEVRVYMRRRLCCCLQTFVGNPLLLLTAMRASQTVISGSFALQYIFGEGSVPWEVNDLDLYTVNGGEVRMKKELESQGYASCCEGYAAHGASTPSSVKYAFREVLEVINMKRGDNSINLIVLRSSSPILPILQFHSMIVMNYISASTMFSAYPWITSCYEGIPNPYLFFHK</sequence>
<name>A0A8I2YST8_9AGAM</name>
<keyword evidence="2" id="KW-1185">Reference proteome</keyword>